<accession>A0A4Z2HVY1</accession>
<name>A0A4Z2HVY1_9TELE</name>
<dbReference type="Proteomes" id="UP000314294">
    <property type="component" value="Unassembled WGS sequence"/>
</dbReference>
<feature type="region of interest" description="Disordered" evidence="1">
    <location>
        <begin position="57"/>
        <end position="118"/>
    </location>
</feature>
<organism evidence="2 3">
    <name type="scientific">Liparis tanakae</name>
    <name type="common">Tanaka's snailfish</name>
    <dbReference type="NCBI Taxonomy" id="230148"/>
    <lineage>
        <taxon>Eukaryota</taxon>
        <taxon>Metazoa</taxon>
        <taxon>Chordata</taxon>
        <taxon>Craniata</taxon>
        <taxon>Vertebrata</taxon>
        <taxon>Euteleostomi</taxon>
        <taxon>Actinopterygii</taxon>
        <taxon>Neopterygii</taxon>
        <taxon>Teleostei</taxon>
        <taxon>Neoteleostei</taxon>
        <taxon>Acanthomorphata</taxon>
        <taxon>Eupercaria</taxon>
        <taxon>Perciformes</taxon>
        <taxon>Cottioidei</taxon>
        <taxon>Cottales</taxon>
        <taxon>Liparidae</taxon>
        <taxon>Liparis</taxon>
    </lineage>
</organism>
<sequence>MTLLTLMTLLTPLTLLTLLTPLTLMTLLTPLTPMTPLTLMTLLTLLAPLAPLTPLTPLPPPRSASPSAAGRTACPGSPASGGTGWGRRPLTSACTSAAEVRGGHGTGREAGLHGPKDTAPGHRTWTAYLALQLRLPLGPLSLRGRRSTWLCSCSASLACRVSRVSGSSEYRLTLISFLPSSWYFTCRRRKRHAGDHLAGRDPALTWRAVTPPSPG</sequence>
<evidence type="ECO:0000313" key="3">
    <source>
        <dbReference type="Proteomes" id="UP000314294"/>
    </source>
</evidence>
<dbReference type="AlphaFoldDB" id="A0A4Z2HVY1"/>
<comment type="caution">
    <text evidence="2">The sequence shown here is derived from an EMBL/GenBank/DDBJ whole genome shotgun (WGS) entry which is preliminary data.</text>
</comment>
<dbReference type="OrthoDB" id="10684657at2759"/>
<protein>
    <submittedName>
        <fullName evidence="2">Uncharacterized protein</fullName>
    </submittedName>
</protein>
<gene>
    <name evidence="2" type="ORF">EYF80_019872</name>
</gene>
<evidence type="ECO:0000313" key="2">
    <source>
        <dbReference type="EMBL" id="TNN69999.1"/>
    </source>
</evidence>
<keyword evidence="3" id="KW-1185">Reference proteome</keyword>
<reference evidence="2 3" key="1">
    <citation type="submission" date="2019-03" db="EMBL/GenBank/DDBJ databases">
        <title>First draft genome of Liparis tanakae, snailfish: a comprehensive survey of snailfish specific genes.</title>
        <authorList>
            <person name="Kim W."/>
            <person name="Song I."/>
            <person name="Jeong J.-H."/>
            <person name="Kim D."/>
            <person name="Kim S."/>
            <person name="Ryu S."/>
            <person name="Song J.Y."/>
            <person name="Lee S.K."/>
        </authorList>
    </citation>
    <scope>NUCLEOTIDE SEQUENCE [LARGE SCALE GENOMIC DNA]</scope>
    <source>
        <tissue evidence="2">Muscle</tissue>
    </source>
</reference>
<dbReference type="EMBL" id="SRLO01000169">
    <property type="protein sequence ID" value="TNN69999.1"/>
    <property type="molecule type" value="Genomic_DNA"/>
</dbReference>
<evidence type="ECO:0000256" key="1">
    <source>
        <dbReference type="SAM" id="MobiDB-lite"/>
    </source>
</evidence>
<proteinExistence type="predicted"/>
<feature type="compositionally biased region" description="Basic and acidic residues" evidence="1">
    <location>
        <begin position="106"/>
        <end position="118"/>
    </location>
</feature>